<gene>
    <name evidence="8" type="ORF">ACFPKY_19930</name>
</gene>
<comment type="caution">
    <text evidence="8">The sequence shown here is derived from an EMBL/GenBank/DDBJ whole genome shotgun (WGS) entry which is preliminary data.</text>
</comment>
<dbReference type="Pfam" id="PF14487">
    <property type="entry name" value="DarT"/>
    <property type="match status" value="1"/>
</dbReference>
<feature type="binding site" evidence="6">
    <location>
        <position position="48"/>
    </location>
    <ligand>
        <name>NAD(+)</name>
        <dbReference type="ChEBI" id="CHEBI:57540"/>
    </ligand>
</feature>
<comment type="catalytic activity">
    <reaction evidence="6">
        <text>a thymidine in DNA + NAD(+) = an N-(ADP-alpha-D-ribosyl)-thymidine in DNA + nicotinamide + H(+)</text>
        <dbReference type="Rhea" id="RHEA:71651"/>
        <dbReference type="Rhea" id="RHEA-COMP:13556"/>
        <dbReference type="Rhea" id="RHEA-COMP:18051"/>
        <dbReference type="ChEBI" id="CHEBI:15378"/>
        <dbReference type="ChEBI" id="CHEBI:17154"/>
        <dbReference type="ChEBI" id="CHEBI:57540"/>
        <dbReference type="ChEBI" id="CHEBI:137386"/>
        <dbReference type="ChEBI" id="CHEBI:191199"/>
    </reaction>
</comment>
<evidence type="ECO:0000313" key="9">
    <source>
        <dbReference type="Proteomes" id="UP001595956"/>
    </source>
</evidence>
<comment type="similarity">
    <text evidence="6">Belongs to the DarT ADP-ribosyltransferase family.</text>
</comment>
<comment type="caution">
    <text evidence="6">Lacks conserved residue(s) required for the propagation of feature annotation.</text>
</comment>
<accession>A0ABW0N600</accession>
<sequence>MDLTYLSASGFVARGGQAPAQDGASEWLAWHFTHVDNLPEIVAEGALLPSSEVDPVVNVANRGVKERRATIRVDPDADYPESVVSEHVPFYIAAKSPMLYVVNRGHDDYDGGCDDLVFLGFVLEDLALSDAVWCVSDQNAATSRVAFTRDLETLGTFVDFDLLCQRMWRNTLDDPDRQSRRAAEVLVYAEFPLEMVQVVVAKNERTLETAREAFEGVGGDRQYHVVRELFY</sequence>
<dbReference type="InterPro" id="IPR029494">
    <property type="entry name" value="DarT"/>
</dbReference>
<evidence type="ECO:0000256" key="5">
    <source>
        <dbReference type="ARBA" id="ARBA00023125"/>
    </source>
</evidence>
<evidence type="ECO:0000313" key="8">
    <source>
        <dbReference type="EMBL" id="MFC5495387.1"/>
    </source>
</evidence>
<protein>
    <submittedName>
        <fullName evidence="8">DUF4433 domain-containing protein</fullName>
    </submittedName>
</protein>
<name>A0ABW0N600_9ACTN</name>
<feature type="binding site" evidence="6">
    <location>
        <position position="68"/>
    </location>
    <ligand>
        <name>NAD(+)</name>
        <dbReference type="ChEBI" id="CHEBI:57540"/>
    </ligand>
</feature>
<proteinExistence type="inferred from homology"/>
<evidence type="ECO:0000256" key="3">
    <source>
        <dbReference type="ARBA" id="ARBA00022679"/>
    </source>
</evidence>
<organism evidence="8 9">
    <name type="scientific">Nocardioides caricicola</name>
    <dbReference type="NCBI Taxonomy" id="634770"/>
    <lineage>
        <taxon>Bacteria</taxon>
        <taxon>Bacillati</taxon>
        <taxon>Actinomycetota</taxon>
        <taxon>Actinomycetes</taxon>
        <taxon>Propionibacteriales</taxon>
        <taxon>Nocardioidaceae</taxon>
        <taxon>Nocardioides</taxon>
    </lineage>
</organism>
<keyword evidence="1 6" id="KW-1277">Toxin-antitoxin system</keyword>
<feature type="active site" evidence="6">
    <location>
        <position position="184"/>
    </location>
</feature>
<keyword evidence="2 6" id="KW-0328">Glycosyltransferase</keyword>
<keyword evidence="9" id="KW-1185">Reference proteome</keyword>
<evidence type="ECO:0000256" key="2">
    <source>
        <dbReference type="ARBA" id="ARBA00022676"/>
    </source>
</evidence>
<feature type="binding site" evidence="6">
    <location>
        <begin position="31"/>
        <end position="33"/>
    </location>
    <ligand>
        <name>NAD(+)</name>
        <dbReference type="ChEBI" id="CHEBI:57540"/>
    </ligand>
</feature>
<evidence type="ECO:0000256" key="1">
    <source>
        <dbReference type="ARBA" id="ARBA00022649"/>
    </source>
</evidence>
<evidence type="ECO:0000259" key="7">
    <source>
        <dbReference type="PROSITE" id="PS52018"/>
    </source>
</evidence>
<keyword evidence="3 6" id="KW-0808">Transferase</keyword>
<reference evidence="9" key="1">
    <citation type="journal article" date="2019" name="Int. J. Syst. Evol. Microbiol.">
        <title>The Global Catalogue of Microorganisms (GCM) 10K type strain sequencing project: providing services to taxonomists for standard genome sequencing and annotation.</title>
        <authorList>
            <consortium name="The Broad Institute Genomics Platform"/>
            <consortium name="The Broad Institute Genome Sequencing Center for Infectious Disease"/>
            <person name="Wu L."/>
            <person name="Ma J."/>
        </authorList>
    </citation>
    <scope>NUCLEOTIDE SEQUENCE [LARGE SCALE GENOMIC DNA]</scope>
    <source>
        <strain evidence="9">KACC 13778</strain>
    </source>
</reference>
<evidence type="ECO:0000256" key="4">
    <source>
        <dbReference type="ARBA" id="ARBA00022695"/>
    </source>
</evidence>
<feature type="domain" description="DarT" evidence="7">
    <location>
        <begin position="27"/>
        <end position="231"/>
    </location>
</feature>
<dbReference type="RefSeq" id="WP_345181792.1">
    <property type="nucleotide sequence ID" value="NZ_BAABFQ010000009.1"/>
</dbReference>
<dbReference type="Proteomes" id="UP001595956">
    <property type="component" value="Unassembled WGS sequence"/>
</dbReference>
<dbReference type="EMBL" id="JBHSMD010000010">
    <property type="protein sequence ID" value="MFC5495387.1"/>
    <property type="molecule type" value="Genomic_DNA"/>
</dbReference>
<keyword evidence="5 6" id="KW-0238">DNA-binding</keyword>
<evidence type="ECO:0000256" key="6">
    <source>
        <dbReference type="PROSITE-ProRule" id="PRU01362"/>
    </source>
</evidence>
<dbReference type="PROSITE" id="PS52018">
    <property type="entry name" value="DART"/>
    <property type="match status" value="1"/>
</dbReference>
<feature type="active site" description="Proton acceptor" evidence="6">
    <location>
        <position position="68"/>
    </location>
</feature>
<keyword evidence="4 6" id="KW-0548">Nucleotidyltransferase</keyword>